<dbReference type="EMBL" id="BMHH01000030">
    <property type="protein sequence ID" value="GGB10625.1"/>
    <property type="molecule type" value="Genomic_DNA"/>
</dbReference>
<feature type="region of interest" description="Disordered" evidence="2">
    <location>
        <begin position="524"/>
        <end position="569"/>
    </location>
</feature>
<dbReference type="PANTHER" id="PTHR39431">
    <property type="entry name" value="FRPA/C-RELATED PROTEIN"/>
    <property type="match status" value="1"/>
</dbReference>
<dbReference type="Proteomes" id="UP000646478">
    <property type="component" value="Unassembled WGS sequence"/>
</dbReference>
<feature type="compositionally biased region" description="Low complexity" evidence="2">
    <location>
        <begin position="602"/>
        <end position="619"/>
    </location>
</feature>
<feature type="compositionally biased region" description="Basic and acidic residues" evidence="2">
    <location>
        <begin position="426"/>
        <end position="448"/>
    </location>
</feature>
<comment type="caution">
    <text evidence="3">The sequence shown here is derived from an EMBL/GenBank/DDBJ whole genome shotgun (WGS) entry which is preliminary data.</text>
</comment>
<keyword evidence="4" id="KW-1185">Reference proteome</keyword>
<evidence type="ECO:0000256" key="2">
    <source>
        <dbReference type="SAM" id="MobiDB-lite"/>
    </source>
</evidence>
<accession>A0A916SP45</accession>
<sequence>MSFGEFKLTPEQLSKLKEITKYGTANFADGYDYLRQQIQIFLDDPANANNPDRQAYQNTSYWLAKAAEINRNNPDSEANAFIRDITRSGLLFDGKAADPAKIQENSDAIANNVFKDVLKTSSIPGIERLLTQDVNTALRDGGQTLAGWGGSFYYWNMPLSQDPNDTVGNRILNDPLEHEKFIALTAKAVLDTAGRFGVSMEQALTALGAQAPDTVKAEILNRVADYLDGTSESLVGNPDAIDGYQASIGADGTISWYQLDKDLKRVDLTDPAKIAELNARRAVRIEKGANLEWQVPVPGADPIKLDGGITAEQPGPVLQEAAVNADAERIAAEQAEAEHKAAQDAAVKAEVERVAAELADVKRKDAEQAAANKAAREAAREAEHKAAQDAAVKAELERVAAELAEAERRDAEQAAVNKAAREAEHKAAVKAEAERAAAEQAEAERRAAEQASADNSTQEAARKDTAKQAAFADAERERQKNLQNWAEGIRRKQEEDYKRQQENHQKMLEQNQKAREELGKFTAGLNSQNGSQARHRNTGGSGIPGLTVGLRNPPIPADRPGGGGGSTSPWIGVPVVVDLNGDRVLDIVPLGPDSNEKANDITRSASSSPTVPTSAASPSFDWNDDGIPKATAWVGPNDGLLAIDLATDGRAGPDGKIDQAKEIAFSLWKTEEERQAENAAKGIDDSGRPNSDLEGLRRAFDSNGDDMLNANDARWAEFRIWQDYNQNGAAETGELRTLAEAGIRQIDLIPSPGGSKAFADGSAITGTTVAHRSDSTSMLVGDVALAYRPPVPAP</sequence>
<dbReference type="PANTHER" id="PTHR39431:SF1">
    <property type="entry name" value="FRPA_C-RELATED PROTEIN"/>
    <property type="match status" value="1"/>
</dbReference>
<feature type="region of interest" description="Disordered" evidence="2">
    <location>
        <begin position="590"/>
        <end position="623"/>
    </location>
</feature>
<dbReference type="AlphaFoldDB" id="A0A916SP45"/>
<proteinExistence type="predicted"/>
<evidence type="ECO:0000256" key="1">
    <source>
        <dbReference type="SAM" id="Coils"/>
    </source>
</evidence>
<keyword evidence="1" id="KW-0175">Coiled coil</keyword>
<evidence type="ECO:0000313" key="4">
    <source>
        <dbReference type="Proteomes" id="UP000646478"/>
    </source>
</evidence>
<feature type="coiled-coil region" evidence="1">
    <location>
        <begin position="318"/>
        <end position="352"/>
    </location>
</feature>
<reference evidence="3" key="1">
    <citation type="journal article" date="2014" name="Int. J. Syst. Evol. Microbiol.">
        <title>Complete genome sequence of Corynebacterium casei LMG S-19264T (=DSM 44701T), isolated from a smear-ripened cheese.</title>
        <authorList>
            <consortium name="US DOE Joint Genome Institute (JGI-PGF)"/>
            <person name="Walter F."/>
            <person name="Albersmeier A."/>
            <person name="Kalinowski J."/>
            <person name="Ruckert C."/>
        </authorList>
    </citation>
    <scope>NUCLEOTIDE SEQUENCE</scope>
    <source>
        <strain evidence="3">CGMCC 1.15082</strain>
    </source>
</reference>
<name>A0A916SP45_9HYPH</name>
<gene>
    <name evidence="3" type="ORF">GCM10011491_43180</name>
</gene>
<evidence type="ECO:0000313" key="3">
    <source>
        <dbReference type="EMBL" id="GGB10625.1"/>
    </source>
</evidence>
<protein>
    <submittedName>
        <fullName evidence="3">Uncharacterized protein</fullName>
    </submittedName>
</protein>
<feature type="compositionally biased region" description="Basic and acidic residues" evidence="2">
    <location>
        <begin position="488"/>
        <end position="509"/>
    </location>
</feature>
<dbReference type="RefSeq" id="WP_188826250.1">
    <property type="nucleotide sequence ID" value="NZ_BMHH01000030.1"/>
</dbReference>
<organism evidence="3 4">
    <name type="scientific">Brucella endophytica</name>
    <dbReference type="NCBI Taxonomy" id="1963359"/>
    <lineage>
        <taxon>Bacteria</taxon>
        <taxon>Pseudomonadati</taxon>
        <taxon>Pseudomonadota</taxon>
        <taxon>Alphaproteobacteria</taxon>
        <taxon>Hyphomicrobiales</taxon>
        <taxon>Brucellaceae</taxon>
        <taxon>Brucella/Ochrobactrum group</taxon>
        <taxon>Brucella</taxon>
    </lineage>
</organism>
<feature type="region of interest" description="Disordered" evidence="2">
    <location>
        <begin position="426"/>
        <end position="509"/>
    </location>
</feature>
<reference evidence="3" key="2">
    <citation type="submission" date="2020-09" db="EMBL/GenBank/DDBJ databases">
        <authorList>
            <person name="Sun Q."/>
            <person name="Zhou Y."/>
        </authorList>
    </citation>
    <scope>NUCLEOTIDE SEQUENCE</scope>
    <source>
        <strain evidence="3">CGMCC 1.15082</strain>
    </source>
</reference>